<evidence type="ECO:0000256" key="1">
    <source>
        <dbReference type="SAM" id="Coils"/>
    </source>
</evidence>
<feature type="compositionally biased region" description="Polar residues" evidence="2">
    <location>
        <begin position="205"/>
        <end position="228"/>
    </location>
</feature>
<keyword evidence="4" id="KW-1185">Reference proteome</keyword>
<reference evidence="3 4" key="1">
    <citation type="submission" date="2023-09" db="EMBL/GenBank/DDBJ databases">
        <title>Pangenome analysis of Batrachochytrium dendrobatidis and related Chytrids.</title>
        <authorList>
            <person name="Yacoub M.N."/>
            <person name="Stajich J.E."/>
            <person name="James T.Y."/>
        </authorList>
    </citation>
    <scope>NUCLEOTIDE SEQUENCE [LARGE SCALE GENOMIC DNA]</scope>
    <source>
        <strain evidence="3 4">JEL0888</strain>
    </source>
</reference>
<protein>
    <recommendedName>
        <fullName evidence="5">BRCT domain-containing protein</fullName>
    </recommendedName>
</protein>
<feature type="compositionally biased region" description="Polar residues" evidence="2">
    <location>
        <begin position="1425"/>
        <end position="1435"/>
    </location>
</feature>
<feature type="coiled-coil region" evidence="1">
    <location>
        <begin position="589"/>
        <end position="697"/>
    </location>
</feature>
<feature type="coiled-coil region" evidence="1">
    <location>
        <begin position="786"/>
        <end position="820"/>
    </location>
</feature>
<feature type="coiled-coil region" evidence="1">
    <location>
        <begin position="1145"/>
        <end position="1200"/>
    </location>
</feature>
<feature type="coiled-coil region" evidence="1">
    <location>
        <begin position="524"/>
        <end position="558"/>
    </location>
</feature>
<dbReference type="EMBL" id="JADGIZ020000053">
    <property type="protein sequence ID" value="KAL2913032.1"/>
    <property type="molecule type" value="Genomic_DNA"/>
</dbReference>
<feature type="compositionally biased region" description="Polar residues" evidence="2">
    <location>
        <begin position="1334"/>
        <end position="1349"/>
    </location>
</feature>
<sequence>METLRSLYNDSDSVSGSQGAGGATPGLSASCAAELHSAPATPQRRRASQGTSLHGSPTPSRKRRTAEGTTRAASTPAEAGDAPTASPPKRRGGSVAGSQQLSPSPSASASQPMELSTQEPQQLTAQLAGAANTPSQQPQSSQAAQQAVSHPASQATSSAEPGCTPPKSPTRPEAPTLSLSQSQNIGPKATLDTTIDADEALPAASQRSLHGSATTPAASANLITQVPKTTLPADPTTGSQLNDSQISASQISSEMPPGQIPPGPATQQSLASDVVVSQGTDIAALAAAVAAHASGEPRANETLAQEHDDGDATDSQLASLVSRSADHRFGAAMTLSQPLSDADMDVDAFSDTESVQIVGTVASRAPRHRNEFASQFSSIGEADETASSRMGRSASFAESQELMSQSSLAGDFDESGLSATPNMTSQLPSQSAPDALANALGAIASAAAHANNQYLQLRRSWDAERSQLEVKLRHSESQLQQSQSLVHSFKTQLAALEAKTATQAGLEEHLTQQASHVGDSQLSRDALAAKIRILSAQCADLRENMAKTRDELATFSATAHSLAQGALGAVVAKYSAMHAESERVFGAALQSLSDQLAENQDELARALAQLAESAEARDQAVQSLGEARRLLDAANAELADLDARRLSQIAKLQSERSDMEALLKDMQREIGEDKNRIDELQRRLLDLALAADAAEGRARVADEQHLAQSSEHLATADALTSIQAEMLAAKGALAEHQTQLERARAELASVSEQSTAAVAAWAAKETELHGRISDLATKQLASEEHASSLEAKLVDATDQLRALSAELSKALEAASSWEAKFNEASDALNQATVSRAAEAGVAGTLSADLAELHAKYDAVCVELDKQKQTSAEIVAASEERIGVLQVRASELEAERSAITSELAAGKEALAALETTLADSQAQIQQLVSAQQELVQSLAGSDAAKKQLEEVMGDKDNEIKRLKDAANAAAERLEQLEEQIRLQQSQISRDEETARQVAQHCAHLETSLTDVKQQREELDQQFKDVMEQLETSKKQKSMVVEEYETRLAELAAEHAQAKQAADARAEEQQQLAAQLRNQLDDAMAAQAQLNERLLELMESSALRTAAHEHRISELEDDLAVQQSKNSGLQSMIDDVNQALAAKDSQVARFEAMIAEQQAALEGLKAHEQELLKQASLHKAEAEALERANDDLRVQCDASTANIVQIKAELEQSASLLTSARDELAGREQQTAAFEAQIGALEARVATLTADLKTAEEAGSVRASEAAKLQAAVADAQRAASSAEAQCAQLNAALEERTTARAELETQLRQSRDQIQGLEEKLAKAEERAAEHARVTEQQQAEHATQLSQMRAQNREAVANNIKLKKEVEFLQRKLTEFQTLELSRKFTSKSANGPAPSAAAAPSTQEQNSDRDVVLTGASVWDARSNAPSEPSSSQDPALRQKRAAQPGHVKPDVTPALKRVRSDLASGLAVNSTPGSVRRVRQANAKILICFSGFKDGTPFHNALKKELAQAIKTLPDAAVLTGSTANYDPRITHMIAPPGSRTLKTFAASLMSAWLINDPRWVLDSAKHGSWLDESKYGFRFLENPIRDKRFFLAPSFMACPKTKEFRLEYLRCLVLECSRGHLVDKIGDADYVIRADGDQTEHGSVPNLDWNGFIALIPHQPHA</sequence>
<feature type="compositionally biased region" description="Polar residues" evidence="2">
    <location>
        <begin position="113"/>
        <end position="125"/>
    </location>
</feature>
<gene>
    <name evidence="3" type="ORF">HK105_207487</name>
</gene>
<comment type="caution">
    <text evidence="3">The sequence shown here is derived from an EMBL/GenBank/DDBJ whole genome shotgun (WGS) entry which is preliminary data.</text>
</comment>
<feature type="compositionally biased region" description="Polar residues" evidence="2">
    <location>
        <begin position="385"/>
        <end position="408"/>
    </location>
</feature>
<feature type="compositionally biased region" description="Low complexity" evidence="2">
    <location>
        <begin position="1389"/>
        <end position="1402"/>
    </location>
</feature>
<feature type="region of interest" description="Disordered" evidence="2">
    <location>
        <begin position="374"/>
        <end position="408"/>
    </location>
</feature>
<evidence type="ECO:0000313" key="3">
    <source>
        <dbReference type="EMBL" id="KAL2913032.1"/>
    </source>
</evidence>
<accession>A0ABR4N0H4</accession>
<evidence type="ECO:0000313" key="4">
    <source>
        <dbReference type="Proteomes" id="UP001527925"/>
    </source>
</evidence>
<feature type="coiled-coil region" evidence="1">
    <location>
        <begin position="726"/>
        <end position="753"/>
    </location>
</feature>
<organism evidence="3 4">
    <name type="scientific">Polyrhizophydium stewartii</name>
    <dbReference type="NCBI Taxonomy" id="2732419"/>
    <lineage>
        <taxon>Eukaryota</taxon>
        <taxon>Fungi</taxon>
        <taxon>Fungi incertae sedis</taxon>
        <taxon>Chytridiomycota</taxon>
        <taxon>Chytridiomycota incertae sedis</taxon>
        <taxon>Chytridiomycetes</taxon>
        <taxon>Rhizophydiales</taxon>
        <taxon>Rhizophydiales incertae sedis</taxon>
        <taxon>Polyrhizophydium</taxon>
    </lineage>
</organism>
<dbReference type="SUPFAM" id="SSF52113">
    <property type="entry name" value="BRCT domain"/>
    <property type="match status" value="1"/>
</dbReference>
<evidence type="ECO:0008006" key="5">
    <source>
        <dbReference type="Google" id="ProtNLM"/>
    </source>
</evidence>
<feature type="compositionally biased region" description="Low complexity" evidence="2">
    <location>
        <begin position="96"/>
        <end position="112"/>
    </location>
</feature>
<feature type="compositionally biased region" description="Polar residues" evidence="2">
    <location>
        <begin position="236"/>
        <end position="253"/>
    </location>
</feature>
<feature type="region of interest" description="Disordered" evidence="2">
    <location>
        <begin position="1385"/>
        <end position="1455"/>
    </location>
</feature>
<name>A0ABR4N0H4_9FUNG</name>
<dbReference type="InterPro" id="IPR036420">
    <property type="entry name" value="BRCT_dom_sf"/>
</dbReference>
<dbReference type="PANTHER" id="PTHR43941">
    <property type="entry name" value="STRUCTURAL MAINTENANCE OF CHROMOSOMES PROTEIN 2"/>
    <property type="match status" value="1"/>
</dbReference>
<feature type="coiled-coil region" evidence="1">
    <location>
        <begin position="874"/>
        <end position="1098"/>
    </location>
</feature>
<evidence type="ECO:0000256" key="2">
    <source>
        <dbReference type="SAM" id="MobiDB-lite"/>
    </source>
</evidence>
<dbReference type="PANTHER" id="PTHR43941:SF1">
    <property type="entry name" value="STRUCTURAL MAINTENANCE OF CHROMOSOMES PROTEIN 2"/>
    <property type="match status" value="1"/>
</dbReference>
<keyword evidence="1" id="KW-0175">Coiled coil</keyword>
<feature type="region of interest" description="Disordered" evidence="2">
    <location>
        <begin position="1325"/>
        <end position="1349"/>
    </location>
</feature>
<feature type="compositionally biased region" description="Low complexity" evidence="2">
    <location>
        <begin position="130"/>
        <end position="155"/>
    </location>
</feature>
<feature type="compositionally biased region" description="Polar residues" evidence="2">
    <location>
        <begin position="1"/>
        <end position="17"/>
    </location>
</feature>
<proteinExistence type="predicted"/>
<dbReference type="SUPFAM" id="SSF90257">
    <property type="entry name" value="Myosin rod fragments"/>
    <property type="match status" value="1"/>
</dbReference>
<feature type="region of interest" description="Disordered" evidence="2">
    <location>
        <begin position="1"/>
        <end position="269"/>
    </location>
</feature>
<dbReference type="PROSITE" id="PS51257">
    <property type="entry name" value="PROKAR_LIPOPROTEIN"/>
    <property type="match status" value="1"/>
</dbReference>
<dbReference type="Proteomes" id="UP001527925">
    <property type="component" value="Unassembled WGS sequence"/>
</dbReference>
<feature type="compositionally biased region" description="Polar residues" evidence="2">
    <location>
        <begin position="48"/>
        <end position="59"/>
    </location>
</feature>
<dbReference type="Gene3D" id="3.40.50.10190">
    <property type="entry name" value="BRCT domain"/>
    <property type="match status" value="1"/>
</dbReference>